<dbReference type="Proteomes" id="UP000231469">
    <property type="component" value="Unassembled WGS sequence"/>
</dbReference>
<name>A0A2M7VJP1_9BACT</name>
<gene>
    <name evidence="2" type="ORF">COX73_02725</name>
</gene>
<dbReference type="Pfam" id="PF02579">
    <property type="entry name" value="Nitro_FeMo-Co"/>
    <property type="match status" value="1"/>
</dbReference>
<reference evidence="3" key="1">
    <citation type="submission" date="2017-09" db="EMBL/GenBank/DDBJ databases">
        <title>Depth-based differentiation of microbial function through sediment-hosted aquifers and enrichment of novel symbionts in the deep terrestrial subsurface.</title>
        <authorList>
            <person name="Probst A.J."/>
            <person name="Ladd B."/>
            <person name="Jarett J.K."/>
            <person name="Geller-Mcgrath D.E."/>
            <person name="Sieber C.M.K."/>
            <person name="Emerson J.B."/>
            <person name="Anantharaman K."/>
            <person name="Thomas B.C."/>
            <person name="Malmstrom R."/>
            <person name="Stieglmeier M."/>
            <person name="Klingl A."/>
            <person name="Woyke T."/>
            <person name="Ryan C.M."/>
            <person name="Banfield J.F."/>
        </authorList>
    </citation>
    <scope>NUCLEOTIDE SEQUENCE [LARGE SCALE GENOMIC DNA]</scope>
</reference>
<dbReference type="SUPFAM" id="SSF53146">
    <property type="entry name" value="Nitrogenase accessory factor-like"/>
    <property type="match status" value="1"/>
</dbReference>
<dbReference type="InterPro" id="IPR003731">
    <property type="entry name" value="Di-Nase_FeMo-co_biosynth"/>
</dbReference>
<accession>A0A2M7VJP1</accession>
<feature type="domain" description="Dinitrogenase iron-molybdenum cofactor biosynthesis" evidence="1">
    <location>
        <begin position="14"/>
        <end position="99"/>
    </location>
</feature>
<protein>
    <recommendedName>
        <fullName evidence="1">Dinitrogenase iron-molybdenum cofactor biosynthesis domain-containing protein</fullName>
    </recommendedName>
</protein>
<evidence type="ECO:0000259" key="1">
    <source>
        <dbReference type="Pfam" id="PF02579"/>
    </source>
</evidence>
<dbReference type="AlphaFoldDB" id="A0A2M7VJP1"/>
<evidence type="ECO:0000313" key="3">
    <source>
        <dbReference type="Proteomes" id="UP000231469"/>
    </source>
</evidence>
<organism evidence="2 3">
    <name type="scientific">bacterium (Candidatus Gribaldobacteria) CG_4_10_14_0_2_um_filter_36_18</name>
    <dbReference type="NCBI Taxonomy" id="2014264"/>
    <lineage>
        <taxon>Bacteria</taxon>
        <taxon>Candidatus Gribaldobacteria</taxon>
    </lineage>
</organism>
<comment type="caution">
    <text evidence="2">The sequence shown here is derived from an EMBL/GenBank/DDBJ whole genome shotgun (WGS) entry which is preliminary data.</text>
</comment>
<sequence>MKIVIPINEKCSLNDKIALHFGRANNFLIYDTETESFEIFPNPEVAGGKEFPPDFLYRQGVKAVIVFSLGAMAYKKFKNYNIKMYKAVEDTVLKNLQKVEGNELKELKNKDIF</sequence>
<proteinExistence type="predicted"/>
<evidence type="ECO:0000313" key="2">
    <source>
        <dbReference type="EMBL" id="PJA02068.1"/>
    </source>
</evidence>
<dbReference type="CDD" id="cd00851">
    <property type="entry name" value="MTH1175"/>
    <property type="match status" value="1"/>
</dbReference>
<dbReference type="EMBL" id="PFPS01000115">
    <property type="protein sequence ID" value="PJA02068.1"/>
    <property type="molecule type" value="Genomic_DNA"/>
</dbReference>
<dbReference type="InterPro" id="IPR036105">
    <property type="entry name" value="DiNase_FeMo-co_biosyn_sf"/>
</dbReference>
<dbReference type="PANTHER" id="PTHR42983:SF1">
    <property type="entry name" value="IRON-MOLYBDENUM PROTEIN"/>
    <property type="match status" value="1"/>
</dbReference>
<dbReference type="PANTHER" id="PTHR42983">
    <property type="entry name" value="DINITROGENASE IRON-MOLYBDENUM COFACTOR PROTEIN-RELATED"/>
    <property type="match status" value="1"/>
</dbReference>
<dbReference type="Gene3D" id="3.30.420.130">
    <property type="entry name" value="Dinitrogenase iron-molybdenum cofactor biosynthesis domain"/>
    <property type="match status" value="1"/>
</dbReference>
<dbReference type="InterPro" id="IPR033913">
    <property type="entry name" value="MTH1175_dom"/>
</dbReference>